<accession>A0A3B0CGI8</accession>
<keyword evidence="4" id="KW-1185">Reference proteome</keyword>
<feature type="transmembrane region" description="Helical" evidence="1">
    <location>
        <begin position="45"/>
        <end position="66"/>
    </location>
</feature>
<sequence>MATAAYYIPDEYKSIYRTSSAPVSASKTDSSDCSRVSRLRWIIRFAAIASIILLVVGVGAIVHAFAGDGEVQAASITKHEQVIVKPGDTLWSISETRVQKGEDIRVYIQKLKKLNGISSSPLQAGQVLLLP</sequence>
<dbReference type="InterPro" id="IPR036779">
    <property type="entry name" value="LysM_dom_sf"/>
</dbReference>
<dbReference type="InterPro" id="IPR018392">
    <property type="entry name" value="LysM"/>
</dbReference>
<dbReference type="Gene3D" id="3.10.350.10">
    <property type="entry name" value="LysM domain"/>
    <property type="match status" value="1"/>
</dbReference>
<evidence type="ECO:0000259" key="2">
    <source>
        <dbReference type="PROSITE" id="PS51782"/>
    </source>
</evidence>
<dbReference type="CDD" id="cd00118">
    <property type="entry name" value="LysM"/>
    <property type="match status" value="1"/>
</dbReference>
<dbReference type="SUPFAM" id="SSF54106">
    <property type="entry name" value="LysM domain"/>
    <property type="match status" value="1"/>
</dbReference>
<dbReference type="AlphaFoldDB" id="A0A3B0CGI8"/>
<dbReference type="EMBL" id="RBAH01000009">
    <property type="protein sequence ID" value="RKN84121.1"/>
    <property type="molecule type" value="Genomic_DNA"/>
</dbReference>
<dbReference type="RefSeq" id="WP_120747856.1">
    <property type="nucleotide sequence ID" value="NZ_RBAH01000009.1"/>
</dbReference>
<proteinExistence type="predicted"/>
<dbReference type="Pfam" id="PF01476">
    <property type="entry name" value="LysM"/>
    <property type="match status" value="1"/>
</dbReference>
<reference evidence="3 4" key="1">
    <citation type="journal article" date="2007" name="Int. J. Syst. Evol. Microbiol.">
        <title>Paenibacillus ginsengarvi sp. nov., isolated from soil from ginseng cultivation.</title>
        <authorList>
            <person name="Yoon M.H."/>
            <person name="Ten L.N."/>
            <person name="Im W.T."/>
        </authorList>
    </citation>
    <scope>NUCLEOTIDE SEQUENCE [LARGE SCALE GENOMIC DNA]</scope>
    <source>
        <strain evidence="3 4">KCTC 13059</strain>
    </source>
</reference>
<organism evidence="3 4">
    <name type="scientific">Paenibacillus ginsengarvi</name>
    <dbReference type="NCBI Taxonomy" id="400777"/>
    <lineage>
        <taxon>Bacteria</taxon>
        <taxon>Bacillati</taxon>
        <taxon>Bacillota</taxon>
        <taxon>Bacilli</taxon>
        <taxon>Bacillales</taxon>
        <taxon>Paenibacillaceae</taxon>
        <taxon>Paenibacillus</taxon>
    </lineage>
</organism>
<evidence type="ECO:0000313" key="3">
    <source>
        <dbReference type="EMBL" id="RKN84121.1"/>
    </source>
</evidence>
<dbReference type="SMART" id="SM00257">
    <property type="entry name" value="LysM"/>
    <property type="match status" value="1"/>
</dbReference>
<evidence type="ECO:0000256" key="1">
    <source>
        <dbReference type="SAM" id="Phobius"/>
    </source>
</evidence>
<comment type="caution">
    <text evidence="3">The sequence shown here is derived from an EMBL/GenBank/DDBJ whole genome shotgun (WGS) entry which is preliminary data.</text>
</comment>
<name>A0A3B0CGI8_9BACL</name>
<keyword evidence="1" id="KW-0472">Membrane</keyword>
<dbReference type="Proteomes" id="UP000282311">
    <property type="component" value="Unassembled WGS sequence"/>
</dbReference>
<gene>
    <name evidence="3" type="ORF">D7M11_14005</name>
</gene>
<keyword evidence="1" id="KW-1133">Transmembrane helix</keyword>
<keyword evidence="1" id="KW-0812">Transmembrane</keyword>
<dbReference type="OrthoDB" id="9801998at2"/>
<protein>
    <submittedName>
        <fullName evidence="3">LysM peptidoglycan-binding domain-containing protein</fullName>
    </submittedName>
</protein>
<evidence type="ECO:0000313" key="4">
    <source>
        <dbReference type="Proteomes" id="UP000282311"/>
    </source>
</evidence>
<dbReference type="PROSITE" id="PS51782">
    <property type="entry name" value="LYSM"/>
    <property type="match status" value="1"/>
</dbReference>
<feature type="domain" description="LysM" evidence="2">
    <location>
        <begin position="80"/>
        <end position="130"/>
    </location>
</feature>